<keyword evidence="1" id="KW-0472">Membrane</keyword>
<dbReference type="GO" id="GO:0016787">
    <property type="term" value="F:hydrolase activity"/>
    <property type="evidence" value="ECO:0007669"/>
    <property type="project" value="UniProtKB-KW"/>
</dbReference>
<dbReference type="EC" id="3.1.1.-" evidence="2"/>
<keyword evidence="3" id="KW-1185">Reference proteome</keyword>
<dbReference type="SUPFAM" id="SSF56925">
    <property type="entry name" value="OMPA-like"/>
    <property type="match status" value="1"/>
</dbReference>
<keyword evidence="2" id="KW-0378">Hydrolase</keyword>
<evidence type="ECO:0000313" key="3">
    <source>
        <dbReference type="Proteomes" id="UP000675880"/>
    </source>
</evidence>
<gene>
    <name evidence="2" type="ORF">NSPZN2_70124</name>
</gene>
<name>A0ABM8S9G8_9BACT</name>
<dbReference type="InterPro" id="IPR011250">
    <property type="entry name" value="OMP/PagP_B-barrel"/>
</dbReference>
<keyword evidence="1" id="KW-1133">Transmembrane helix</keyword>
<comment type="caution">
    <text evidence="2">The sequence shown here is derived from an EMBL/GenBank/DDBJ whole genome shotgun (WGS) entry which is preliminary data.</text>
</comment>
<evidence type="ECO:0000313" key="2">
    <source>
        <dbReference type="EMBL" id="CAE6796621.1"/>
    </source>
</evidence>
<protein>
    <submittedName>
        <fullName evidence="2">Enzyme</fullName>
        <ecNumber evidence="2">3.1.1.-</ecNumber>
    </submittedName>
</protein>
<dbReference type="Gene3D" id="2.40.160.20">
    <property type="match status" value="1"/>
</dbReference>
<feature type="transmembrane region" description="Helical" evidence="1">
    <location>
        <begin position="36"/>
        <end position="59"/>
    </location>
</feature>
<organism evidence="2 3">
    <name type="scientific">Nitrospira defluvii</name>
    <dbReference type="NCBI Taxonomy" id="330214"/>
    <lineage>
        <taxon>Bacteria</taxon>
        <taxon>Pseudomonadati</taxon>
        <taxon>Nitrospirota</taxon>
        <taxon>Nitrospiria</taxon>
        <taxon>Nitrospirales</taxon>
        <taxon>Nitrospiraceae</taxon>
        <taxon>Nitrospira</taxon>
    </lineage>
</organism>
<evidence type="ECO:0000256" key="1">
    <source>
        <dbReference type="SAM" id="Phobius"/>
    </source>
</evidence>
<reference evidence="2 3" key="1">
    <citation type="submission" date="2021-02" db="EMBL/GenBank/DDBJ databases">
        <authorList>
            <person name="Han P."/>
        </authorList>
    </citation>
    <scope>NUCLEOTIDE SEQUENCE [LARGE SCALE GENOMIC DNA]</scope>
    <source>
        <strain evidence="2">Candidatus Nitrospira sp. ZN2</strain>
    </source>
</reference>
<proteinExistence type="predicted"/>
<dbReference type="InterPro" id="IPR018550">
    <property type="entry name" value="Lipid-A_deacylase-rel"/>
</dbReference>
<dbReference type="Pfam" id="PF09411">
    <property type="entry name" value="PagL"/>
    <property type="match status" value="1"/>
</dbReference>
<sequence length="243" mass="26386">MRYRVMRRRNKLGGRGHHAGVQGTAERPLGQHRRHIAAFITASVLTIVMLWINGGVAVAESSFAARDVVKRGTMELGGAVGYAQATTAVGAGTSANRAAAFVLPRLGMVLTDPLGSGWYQGNVELLVEPVYARFTKPFAADGAGGSFVVKYNFLSFGRWMPFWDAGAGIFWTNLAPRISEQSTQFEFGLETGPGVHYFVTDRITWTMGVRLHHISNANLGERNTGINGVLPYVGVSFFTPGFF</sequence>
<keyword evidence="1" id="KW-0812">Transmembrane</keyword>
<dbReference type="EMBL" id="CAJNBJ010000020">
    <property type="protein sequence ID" value="CAE6796621.1"/>
    <property type="molecule type" value="Genomic_DNA"/>
</dbReference>
<dbReference type="Proteomes" id="UP000675880">
    <property type="component" value="Unassembled WGS sequence"/>
</dbReference>
<accession>A0ABM8S9G8</accession>